<dbReference type="SUPFAM" id="SSF53756">
    <property type="entry name" value="UDP-Glycosyltransferase/glycogen phosphorylase"/>
    <property type="match status" value="1"/>
</dbReference>
<accession>A0A120KKW3</accession>
<name>A0A120KKW3_ACTRD</name>
<dbReference type="OrthoDB" id="9771846at2"/>
<evidence type="ECO:0000313" key="2">
    <source>
        <dbReference type="Proteomes" id="UP000065220"/>
    </source>
</evidence>
<dbReference type="CDD" id="cd03801">
    <property type="entry name" value="GT4_PimA-like"/>
    <property type="match status" value="1"/>
</dbReference>
<dbReference type="AlphaFoldDB" id="A0A120KKW3"/>
<dbReference type="STRING" id="111015.AXF14_01610"/>
<organism evidence="1 2">
    <name type="scientific">Actinomyces radicidentis</name>
    <dbReference type="NCBI Taxonomy" id="111015"/>
    <lineage>
        <taxon>Bacteria</taxon>
        <taxon>Bacillati</taxon>
        <taxon>Actinomycetota</taxon>
        <taxon>Actinomycetes</taxon>
        <taxon>Actinomycetales</taxon>
        <taxon>Actinomycetaceae</taxon>
        <taxon>Actinomyces</taxon>
    </lineage>
</organism>
<dbReference type="EMBL" id="CP014228">
    <property type="protein sequence ID" value="AMD86536.1"/>
    <property type="molecule type" value="Genomic_DNA"/>
</dbReference>
<dbReference type="Pfam" id="PF13692">
    <property type="entry name" value="Glyco_trans_1_4"/>
    <property type="match status" value="1"/>
</dbReference>
<dbReference type="PANTHER" id="PTHR12526">
    <property type="entry name" value="GLYCOSYLTRANSFERASE"/>
    <property type="match status" value="1"/>
</dbReference>
<dbReference type="Gene3D" id="3.40.50.2000">
    <property type="entry name" value="Glycogen Phosphorylase B"/>
    <property type="match status" value="1"/>
</dbReference>
<evidence type="ECO:0000313" key="1">
    <source>
        <dbReference type="EMBL" id="AMD86536.1"/>
    </source>
</evidence>
<dbReference type="RefSeq" id="WP_067939604.1">
    <property type="nucleotide sequence ID" value="NZ_CP014228.1"/>
</dbReference>
<reference evidence="2" key="1">
    <citation type="submission" date="2016-02" db="EMBL/GenBank/DDBJ databases">
        <authorList>
            <person name="Holder M.E."/>
            <person name="Ajami N.J."/>
            <person name="Petrosino J.F."/>
        </authorList>
    </citation>
    <scope>NUCLEOTIDE SEQUENCE [LARGE SCALE GENOMIC DNA]</scope>
    <source>
        <strain evidence="2">CCUG 36733</strain>
    </source>
</reference>
<dbReference type="Proteomes" id="UP000065220">
    <property type="component" value="Chromosome"/>
</dbReference>
<keyword evidence="2" id="KW-1185">Reference proteome</keyword>
<sequence>MSADVTRARVLVVTLDTLGDRMAGPAIRAWEITAHLAARGHWARLVTFAECTRRSPDFEVASIGVDSFRKEVEAVDVVIIQGYVAATFPWLADVDQKIVYDLYDPFHLESLEVERYQPLPLRHAALARALTELGTQIARGDFFICASEKQRDLWLGHLAAAGRVNPLTYDSDPSLRELIDVVPFGTADVQAEQRRHALKGAVPGITEDDPVVIWGGGVYNWFDPLSVVRAIDQVRAEVPNVRMVFLGMKHPNPDVPEMRMAARTRQEADRLGLTGRHVFFHEDWVEYDDRVNFLMDADVGISTHFAHIETDFSFRTRILDYLWTGLPIVSSDGDAFASLITAEGLGRVVPVGDVDALAQALALLLTDPAGREETRQRVNRAAAAYRWEQVLAPLFQFCDDPRHAADWAEHTAVARPVSRPGVLTALRSDARAAVRVLRAQGLRGVAAKVRWRLARFRR</sequence>
<proteinExistence type="predicted"/>
<dbReference type="PANTHER" id="PTHR12526:SF635">
    <property type="entry name" value="GLYCOSYL TRANSFERASE GROUP 1"/>
    <property type="match status" value="1"/>
</dbReference>
<protein>
    <submittedName>
        <fullName evidence="1">Glycosyl transferase family 1</fullName>
    </submittedName>
</protein>
<dbReference type="KEGG" id="ard:AXF14_01610"/>
<keyword evidence="1" id="KW-0808">Transferase</keyword>
<dbReference type="GO" id="GO:0016757">
    <property type="term" value="F:glycosyltransferase activity"/>
    <property type="evidence" value="ECO:0007669"/>
    <property type="project" value="TreeGrafter"/>
</dbReference>
<gene>
    <name evidence="1" type="ORF">AXF14_01610</name>
</gene>